<protein>
    <submittedName>
        <fullName evidence="1">Uncharacterized protein</fullName>
    </submittedName>
</protein>
<keyword evidence="2" id="KW-1185">Reference proteome</keyword>
<comment type="caution">
    <text evidence="1">The sequence shown here is derived from an EMBL/GenBank/DDBJ whole genome shotgun (WGS) entry which is preliminary data.</text>
</comment>
<accession>A0A846RYF0</accession>
<dbReference type="AlphaFoldDB" id="A0A846RYF0"/>
<reference evidence="1 2" key="1">
    <citation type="submission" date="2020-03" db="EMBL/GenBank/DDBJ databases">
        <title>Sequencing the genomes of 1000 actinobacteria strains.</title>
        <authorList>
            <person name="Klenk H.-P."/>
        </authorList>
    </citation>
    <scope>NUCLEOTIDE SEQUENCE [LARGE SCALE GENOMIC DNA]</scope>
    <source>
        <strain evidence="1 2">DSM 16403</strain>
    </source>
</reference>
<name>A0A846RYF0_9MICC</name>
<evidence type="ECO:0000313" key="2">
    <source>
        <dbReference type="Proteomes" id="UP000547458"/>
    </source>
</evidence>
<proteinExistence type="predicted"/>
<sequence>MEIMGKLPRFRFWAMFHEFEQQATQICTELPAVTLRGWEGKLSFGNWQLDPPNTAIIHGKPKTGPYFQVCTTRDDAKLLAQTLWMMGAPSQMMERMRAPRPRADTKATVSLDGVPLELNLWTDDGGWYAFGVAPTFNLALAATRFALADVQLRTITDIEPYLHLQRQHIARLRGEA</sequence>
<gene>
    <name evidence="1" type="ORF">BJ994_002307</name>
</gene>
<dbReference type="Proteomes" id="UP000547458">
    <property type="component" value="Unassembled WGS sequence"/>
</dbReference>
<dbReference type="EMBL" id="JAATJL010000001">
    <property type="protein sequence ID" value="NJC23231.1"/>
    <property type="molecule type" value="Genomic_DNA"/>
</dbReference>
<evidence type="ECO:0000313" key="1">
    <source>
        <dbReference type="EMBL" id="NJC23231.1"/>
    </source>
</evidence>
<dbReference type="RefSeq" id="WP_167994286.1">
    <property type="nucleotide sequence ID" value="NZ_JAATJL010000001.1"/>
</dbReference>
<organism evidence="1 2">
    <name type="scientific">Arthrobacter pigmenti</name>
    <dbReference type="NCBI Taxonomy" id="271432"/>
    <lineage>
        <taxon>Bacteria</taxon>
        <taxon>Bacillati</taxon>
        <taxon>Actinomycetota</taxon>
        <taxon>Actinomycetes</taxon>
        <taxon>Micrococcales</taxon>
        <taxon>Micrococcaceae</taxon>
        <taxon>Arthrobacter</taxon>
    </lineage>
</organism>